<dbReference type="AlphaFoldDB" id="A0A7V5XFV1"/>
<feature type="chain" id="PRO_5031112490" evidence="1">
    <location>
        <begin position="24"/>
        <end position="150"/>
    </location>
</feature>
<accession>A0A7V5XFV1</accession>
<organism evidence="2">
    <name type="scientific">Thermodesulfobacterium geofontis</name>
    <dbReference type="NCBI Taxonomy" id="1295609"/>
    <lineage>
        <taxon>Bacteria</taxon>
        <taxon>Pseudomonadati</taxon>
        <taxon>Thermodesulfobacteriota</taxon>
        <taxon>Thermodesulfobacteria</taxon>
        <taxon>Thermodesulfobacteriales</taxon>
        <taxon>Thermodesulfobacteriaceae</taxon>
        <taxon>Thermodesulfobacterium</taxon>
    </lineage>
</organism>
<sequence length="150" mass="15990">MLKKLALALGCLGFLVATTPVFGMCIGDMCGVEDPKVIDVGYDLNIDVDVCVDAGNLLLDFWSAKAVIYQSGKHNEAKIKQTNTSQVAGIIQEGSWNEAKITQTASGDYALILQTPGSYGNDASIMQSLLSATAIIVQTGMWNDATITQR</sequence>
<reference evidence="2" key="1">
    <citation type="journal article" date="2020" name="mSystems">
        <title>Genome- and Community-Level Interaction Insights into Carbon Utilization and Element Cycling Functions of Hydrothermarchaeota in Hydrothermal Sediment.</title>
        <authorList>
            <person name="Zhou Z."/>
            <person name="Liu Y."/>
            <person name="Xu W."/>
            <person name="Pan J."/>
            <person name="Luo Z.H."/>
            <person name="Li M."/>
        </authorList>
    </citation>
    <scope>NUCLEOTIDE SEQUENCE [LARGE SCALE GENOMIC DNA]</scope>
    <source>
        <strain evidence="2">SpSt-106</strain>
    </source>
</reference>
<keyword evidence="1" id="KW-0732">Signal</keyword>
<gene>
    <name evidence="2" type="ORF">ENM15_02580</name>
</gene>
<dbReference type="EMBL" id="DRWR01000045">
    <property type="protein sequence ID" value="HHQ15689.1"/>
    <property type="molecule type" value="Genomic_DNA"/>
</dbReference>
<name>A0A7V5XFV1_9BACT</name>
<protein>
    <submittedName>
        <fullName evidence="2">Uncharacterized protein</fullName>
    </submittedName>
</protein>
<proteinExistence type="predicted"/>
<evidence type="ECO:0000313" key="2">
    <source>
        <dbReference type="EMBL" id="HHQ15689.1"/>
    </source>
</evidence>
<evidence type="ECO:0000256" key="1">
    <source>
        <dbReference type="SAM" id="SignalP"/>
    </source>
</evidence>
<feature type="signal peptide" evidence="1">
    <location>
        <begin position="1"/>
        <end position="23"/>
    </location>
</feature>
<comment type="caution">
    <text evidence="2">The sequence shown here is derived from an EMBL/GenBank/DDBJ whole genome shotgun (WGS) entry which is preliminary data.</text>
</comment>